<evidence type="ECO:0000313" key="6">
    <source>
        <dbReference type="EnsemblMetazoa" id="AALB005287-PA"/>
    </source>
</evidence>
<accession>A0A182FFJ5</accession>
<evidence type="ECO:0000256" key="1">
    <source>
        <dbReference type="ARBA" id="ARBA00005912"/>
    </source>
</evidence>
<evidence type="ECO:0000256" key="3">
    <source>
        <dbReference type="ARBA" id="ARBA00022917"/>
    </source>
</evidence>
<dbReference type="FunFam" id="3.30.1360.40:FF:000001">
    <property type="entry name" value="Ribosome-recycling factor"/>
    <property type="match status" value="1"/>
</dbReference>
<dbReference type="GO" id="GO:0043023">
    <property type="term" value="F:ribosomal large subunit binding"/>
    <property type="evidence" value="ECO:0007669"/>
    <property type="project" value="TreeGrafter"/>
</dbReference>
<dbReference type="GO" id="GO:0005739">
    <property type="term" value="C:mitochondrion"/>
    <property type="evidence" value="ECO:0007669"/>
    <property type="project" value="TreeGrafter"/>
</dbReference>
<dbReference type="Proteomes" id="UP000069272">
    <property type="component" value="Chromosome 3L"/>
</dbReference>
<organism evidence="6 7">
    <name type="scientific">Anopheles albimanus</name>
    <name type="common">New world malaria mosquito</name>
    <dbReference type="NCBI Taxonomy" id="7167"/>
    <lineage>
        <taxon>Eukaryota</taxon>
        <taxon>Metazoa</taxon>
        <taxon>Ecdysozoa</taxon>
        <taxon>Arthropoda</taxon>
        <taxon>Hexapoda</taxon>
        <taxon>Insecta</taxon>
        <taxon>Pterygota</taxon>
        <taxon>Neoptera</taxon>
        <taxon>Endopterygota</taxon>
        <taxon>Diptera</taxon>
        <taxon>Nematocera</taxon>
        <taxon>Culicoidea</taxon>
        <taxon>Culicidae</taxon>
        <taxon>Anophelinae</taxon>
        <taxon>Anopheles</taxon>
    </lineage>
</organism>
<dbReference type="SUPFAM" id="SSF55194">
    <property type="entry name" value="Ribosome recycling factor, RRF"/>
    <property type="match status" value="1"/>
</dbReference>
<name>A0A182FFJ5_ANOAL</name>
<keyword evidence="7" id="KW-1185">Reference proteome</keyword>
<feature type="domain" description="Ribosome recycling factor" evidence="5">
    <location>
        <begin position="113"/>
        <end position="272"/>
    </location>
</feature>
<dbReference type="PANTHER" id="PTHR20982">
    <property type="entry name" value="RIBOSOME RECYCLING FACTOR"/>
    <property type="match status" value="1"/>
</dbReference>
<evidence type="ECO:0000313" key="7">
    <source>
        <dbReference type="Proteomes" id="UP000069272"/>
    </source>
</evidence>
<dbReference type="CTD" id="39067"/>
<protein>
    <recommendedName>
        <fullName evidence="2">Ribosome-recycling factor, mitochondrial</fullName>
    </recommendedName>
    <alternativeName>
        <fullName evidence="4">Ribosome-releasing factor, mitochondrial</fullName>
    </alternativeName>
</protein>
<reference evidence="6 7" key="1">
    <citation type="journal article" date="2017" name="G3 (Bethesda)">
        <title>The Physical Genome Mapping of Anopheles albimanus Corrected Scaffold Misassemblies and Identified Interarm Rearrangements in Genus Anopheles.</title>
        <authorList>
            <person name="Artemov G.N."/>
            <person name="Peery A.N."/>
            <person name="Jiang X."/>
            <person name="Tu Z."/>
            <person name="Stegniy V.N."/>
            <person name="Sharakhova M.V."/>
            <person name="Sharakhov I.V."/>
        </authorList>
    </citation>
    <scope>NUCLEOTIDE SEQUENCE [LARGE SCALE GENOMIC DNA]</scope>
    <source>
        <strain evidence="6 7">ALBI9_A</strain>
    </source>
</reference>
<dbReference type="Pfam" id="PF01765">
    <property type="entry name" value="RRF"/>
    <property type="match status" value="1"/>
</dbReference>
<dbReference type="STRING" id="7167.A0A182FFJ5"/>
<dbReference type="VEuPathDB" id="VectorBase:AALB20_035645"/>
<comment type="similarity">
    <text evidence="1">Belongs to the RRF family.</text>
</comment>
<dbReference type="Gene3D" id="3.30.1360.40">
    <property type="match status" value="1"/>
</dbReference>
<dbReference type="GeneID" id="118466411"/>
<dbReference type="InterPro" id="IPR023584">
    <property type="entry name" value="Ribosome_recyc_fac_dom"/>
</dbReference>
<evidence type="ECO:0000256" key="4">
    <source>
        <dbReference type="ARBA" id="ARBA00033107"/>
    </source>
</evidence>
<dbReference type="GO" id="GO:0006412">
    <property type="term" value="P:translation"/>
    <property type="evidence" value="ECO:0007669"/>
    <property type="project" value="UniProtKB-KW"/>
</dbReference>
<proteinExistence type="inferred from homology"/>
<sequence>MLRISSSLLRAVSQPLKVTEKCCISGAIPKRPASILVSSGCSAGVRTPIATDGAAFATTQSASVRHYAKAKDKKRDKKNAPAKVAINDEQLGSLIDLPGLRTQMEKSLAVMREDYIKNLSLRSTTGSIETLRISFEGKDYQLQELAQVVRKNPKTIVVNLVSFPQTIPAVLQAIQRSGMNLNPQQDGTTLFIPVPKVTREHREGLAKNAKVLFIKCRDRIKDAQNQSIKKLKKQSDASEDEAYQAQQQITQIADGFIKEAEKMMESKQAELLGD</sequence>
<dbReference type="RefSeq" id="XP_035791572.1">
    <property type="nucleotide sequence ID" value="XM_035935679.1"/>
</dbReference>
<dbReference type="InterPro" id="IPR036191">
    <property type="entry name" value="RRF_sf"/>
</dbReference>
<dbReference type="InterPro" id="IPR002661">
    <property type="entry name" value="Ribosome_recyc_fac"/>
</dbReference>
<reference evidence="6" key="2">
    <citation type="submission" date="2022-08" db="UniProtKB">
        <authorList>
            <consortium name="EnsemblMetazoa"/>
        </authorList>
    </citation>
    <scope>IDENTIFICATION</scope>
    <source>
        <strain evidence="6">STECLA/ALBI9_A</strain>
    </source>
</reference>
<dbReference type="PANTHER" id="PTHR20982:SF3">
    <property type="entry name" value="MITOCHONDRIAL RIBOSOME RECYCLING FACTOR PSEUDO 1"/>
    <property type="match status" value="1"/>
</dbReference>
<dbReference type="VEuPathDB" id="VectorBase:AALB005287"/>
<evidence type="ECO:0000256" key="2">
    <source>
        <dbReference type="ARBA" id="ARBA00020581"/>
    </source>
</evidence>
<dbReference type="EnsemblMetazoa" id="AALB005287-RA">
    <property type="protein sequence ID" value="AALB005287-PA"/>
    <property type="gene ID" value="AALB005287"/>
</dbReference>
<evidence type="ECO:0000259" key="5">
    <source>
        <dbReference type="Pfam" id="PF01765"/>
    </source>
</evidence>
<dbReference type="Gene3D" id="1.10.132.20">
    <property type="entry name" value="Ribosome-recycling factor"/>
    <property type="match status" value="1"/>
</dbReference>
<dbReference type="AlphaFoldDB" id="A0A182FFJ5"/>
<dbReference type="KEGG" id="aali:118466411"/>
<keyword evidence="3" id="KW-0648">Protein biosynthesis</keyword>
<dbReference type="OrthoDB" id="407355at2759"/>